<proteinExistence type="inferred from homology"/>
<keyword evidence="4" id="KW-0067">ATP-binding</keyword>
<keyword evidence="2" id="KW-0813">Transport</keyword>
<comment type="similarity">
    <text evidence="1">Belongs to the ABC transporter superfamily.</text>
</comment>
<evidence type="ECO:0000256" key="5">
    <source>
        <dbReference type="SAM" id="MobiDB-lite"/>
    </source>
</evidence>
<dbReference type="Pfam" id="PF00005">
    <property type="entry name" value="ABC_tran"/>
    <property type="match status" value="1"/>
</dbReference>
<dbReference type="OrthoDB" id="9806726at2"/>
<dbReference type="GO" id="GO:0005524">
    <property type="term" value="F:ATP binding"/>
    <property type="evidence" value="ECO:0007669"/>
    <property type="project" value="UniProtKB-KW"/>
</dbReference>
<dbReference type="PROSITE" id="PS50893">
    <property type="entry name" value="ABC_TRANSPORTER_2"/>
    <property type="match status" value="1"/>
</dbReference>
<dbReference type="RefSeq" id="WP_012823886.1">
    <property type="nucleotide sequence ID" value="NC_013422.1"/>
</dbReference>
<name>D0KZH7_HALNC</name>
<dbReference type="SUPFAM" id="SSF52540">
    <property type="entry name" value="P-loop containing nucleoside triphosphate hydrolases"/>
    <property type="match status" value="1"/>
</dbReference>
<evidence type="ECO:0000313" key="8">
    <source>
        <dbReference type="Proteomes" id="UP000009102"/>
    </source>
</evidence>
<feature type="compositionally biased region" description="Polar residues" evidence="5">
    <location>
        <begin position="267"/>
        <end position="278"/>
    </location>
</feature>
<dbReference type="eggNOG" id="COG1121">
    <property type="taxonomic scope" value="Bacteria"/>
</dbReference>
<sequence>MDAHSQKAIMPEPIIQLRNVAFDFENTRALSDINIDIARGEFIAVIGPNGGGKTTLMRLILGLLTPTEGEVRIFGERPGTNPDRIGYVPQHSNTSPGFPASVEQVVLMGLAQGNTLLGKRRGIRYTREERAQAEHAMRRAGVSDLGKRRLNELSGGQRQRVLIARALITQPELLILDEPLSNIDPYGRQCILETLTGLDAQTTVVMVSHDLGITANAVTGIIAVNRFALASSGAQLTPAMLDLMYGIHEAGCPVHSLLQQMVETMPSENKLTQTQGKTASGCGHDTH</sequence>
<protein>
    <submittedName>
        <fullName evidence="7">ABC transporter related protein</fullName>
    </submittedName>
</protein>
<evidence type="ECO:0000259" key="6">
    <source>
        <dbReference type="PROSITE" id="PS50893"/>
    </source>
</evidence>
<dbReference type="AlphaFoldDB" id="D0KZH7"/>
<organism evidence="7 8">
    <name type="scientific">Halothiobacillus neapolitanus (strain ATCC 23641 / DSM 15147 / CIP 104769 / NCIMB 8539 / c2)</name>
    <name type="common">Thiobacillus neapolitanus</name>
    <dbReference type="NCBI Taxonomy" id="555778"/>
    <lineage>
        <taxon>Bacteria</taxon>
        <taxon>Pseudomonadati</taxon>
        <taxon>Pseudomonadota</taxon>
        <taxon>Gammaproteobacteria</taxon>
        <taxon>Chromatiales</taxon>
        <taxon>Halothiobacillaceae</taxon>
        <taxon>Halothiobacillus</taxon>
    </lineage>
</organism>
<dbReference type="PANTHER" id="PTHR42734:SF17">
    <property type="entry name" value="METAL TRANSPORT SYSTEM ATP-BINDING PROTEIN TM_0124-RELATED"/>
    <property type="match status" value="1"/>
</dbReference>
<dbReference type="GO" id="GO:0016887">
    <property type="term" value="F:ATP hydrolysis activity"/>
    <property type="evidence" value="ECO:0007669"/>
    <property type="project" value="InterPro"/>
</dbReference>
<evidence type="ECO:0000313" key="7">
    <source>
        <dbReference type="EMBL" id="ACX95850.1"/>
    </source>
</evidence>
<dbReference type="InterPro" id="IPR050153">
    <property type="entry name" value="Metal_Ion_Import_ABC"/>
</dbReference>
<evidence type="ECO:0000256" key="4">
    <source>
        <dbReference type="ARBA" id="ARBA00022840"/>
    </source>
</evidence>
<dbReference type="HOGENOM" id="CLU_000604_1_11_6"/>
<dbReference type="CDD" id="cd03235">
    <property type="entry name" value="ABC_Metallic_Cations"/>
    <property type="match status" value="1"/>
</dbReference>
<evidence type="ECO:0000256" key="3">
    <source>
        <dbReference type="ARBA" id="ARBA00022741"/>
    </source>
</evidence>
<gene>
    <name evidence="7" type="ordered locus">Hneap_1014</name>
</gene>
<dbReference type="EMBL" id="CP001801">
    <property type="protein sequence ID" value="ACX95850.1"/>
    <property type="molecule type" value="Genomic_DNA"/>
</dbReference>
<dbReference type="KEGG" id="hna:Hneap_1014"/>
<dbReference type="InterPro" id="IPR003439">
    <property type="entry name" value="ABC_transporter-like_ATP-bd"/>
</dbReference>
<dbReference type="PANTHER" id="PTHR42734">
    <property type="entry name" value="METAL TRANSPORT SYSTEM ATP-BINDING PROTEIN TM_0124-RELATED"/>
    <property type="match status" value="1"/>
</dbReference>
<evidence type="ECO:0000256" key="2">
    <source>
        <dbReference type="ARBA" id="ARBA00022448"/>
    </source>
</evidence>
<dbReference type="Proteomes" id="UP000009102">
    <property type="component" value="Chromosome"/>
</dbReference>
<evidence type="ECO:0000256" key="1">
    <source>
        <dbReference type="ARBA" id="ARBA00005417"/>
    </source>
</evidence>
<accession>D0KZH7</accession>
<dbReference type="InterPro" id="IPR003593">
    <property type="entry name" value="AAA+_ATPase"/>
</dbReference>
<feature type="domain" description="ABC transporter" evidence="6">
    <location>
        <begin position="15"/>
        <end position="251"/>
    </location>
</feature>
<keyword evidence="3" id="KW-0547">Nucleotide-binding</keyword>
<reference evidence="7 8" key="1">
    <citation type="submission" date="2009-10" db="EMBL/GenBank/DDBJ databases">
        <title>Complete sequence of Halothiobacillus neapolitanus c2.</title>
        <authorList>
            <consortium name="US DOE Joint Genome Institute"/>
            <person name="Lucas S."/>
            <person name="Copeland A."/>
            <person name="Lapidus A."/>
            <person name="Glavina del Rio T."/>
            <person name="Tice H."/>
            <person name="Bruce D."/>
            <person name="Goodwin L."/>
            <person name="Pitluck S."/>
            <person name="Davenport K."/>
            <person name="Brettin T."/>
            <person name="Detter J.C."/>
            <person name="Han C."/>
            <person name="Tapia R."/>
            <person name="Larimer F."/>
            <person name="Land M."/>
            <person name="Hauser L."/>
            <person name="Kyrpides N."/>
            <person name="Mikhailova N."/>
            <person name="Kerfeld C."/>
            <person name="Cannon G."/>
            <person name="Heinhort S."/>
        </authorList>
    </citation>
    <scope>NUCLEOTIDE SEQUENCE [LARGE SCALE GENOMIC DNA]</scope>
    <source>
        <strain evidence="8">ATCC 23641 / c2</strain>
    </source>
</reference>
<dbReference type="STRING" id="555778.Hneap_1014"/>
<feature type="region of interest" description="Disordered" evidence="5">
    <location>
        <begin position="267"/>
        <end position="287"/>
    </location>
</feature>
<dbReference type="SMART" id="SM00382">
    <property type="entry name" value="AAA"/>
    <property type="match status" value="1"/>
</dbReference>
<dbReference type="InterPro" id="IPR027417">
    <property type="entry name" value="P-loop_NTPase"/>
</dbReference>
<dbReference type="Gene3D" id="3.40.50.300">
    <property type="entry name" value="P-loop containing nucleotide triphosphate hydrolases"/>
    <property type="match status" value="1"/>
</dbReference>
<dbReference type="InterPro" id="IPR017871">
    <property type="entry name" value="ABC_transporter-like_CS"/>
</dbReference>
<dbReference type="PROSITE" id="PS00211">
    <property type="entry name" value="ABC_TRANSPORTER_1"/>
    <property type="match status" value="1"/>
</dbReference>
<keyword evidence="8" id="KW-1185">Reference proteome</keyword>